<dbReference type="Pfam" id="PF07244">
    <property type="entry name" value="POTRA"/>
    <property type="match status" value="1"/>
</dbReference>
<dbReference type="EMBL" id="JALDYZ010000009">
    <property type="protein sequence ID" value="MDI7923607.1"/>
    <property type="molecule type" value="Genomic_DNA"/>
</dbReference>
<evidence type="ECO:0000256" key="3">
    <source>
        <dbReference type="ARBA" id="ARBA00023136"/>
    </source>
</evidence>
<evidence type="ECO:0000256" key="4">
    <source>
        <dbReference type="SAM" id="SignalP"/>
    </source>
</evidence>
<evidence type="ECO:0000313" key="7">
    <source>
        <dbReference type="Proteomes" id="UP001161580"/>
    </source>
</evidence>
<proteinExistence type="predicted"/>
<name>A0AAE3U3B1_9HYPH</name>
<keyword evidence="4" id="KW-0732">Signal</keyword>
<dbReference type="RefSeq" id="WP_311786840.1">
    <property type="nucleotide sequence ID" value="NZ_JALDYY010000006.1"/>
</dbReference>
<accession>A0AAE3U3B1</accession>
<protein>
    <submittedName>
        <fullName evidence="6">Autotransporter assembly complex protein TamA</fullName>
    </submittedName>
</protein>
<dbReference type="PANTHER" id="PTHR12815">
    <property type="entry name" value="SORTING AND ASSEMBLY MACHINERY SAMM50 PROTEIN FAMILY MEMBER"/>
    <property type="match status" value="1"/>
</dbReference>
<organism evidence="6 7">
    <name type="scientific">Ferirhizobium litorale</name>
    <dbReference type="NCBI Taxonomy" id="2927786"/>
    <lineage>
        <taxon>Bacteria</taxon>
        <taxon>Pseudomonadati</taxon>
        <taxon>Pseudomonadota</taxon>
        <taxon>Alphaproteobacteria</taxon>
        <taxon>Hyphomicrobiales</taxon>
        <taxon>Rhizobiaceae</taxon>
        <taxon>Ferirhizobium</taxon>
    </lineage>
</organism>
<dbReference type="Pfam" id="PF01103">
    <property type="entry name" value="Omp85"/>
    <property type="match status" value="1"/>
</dbReference>
<feature type="signal peptide" evidence="4">
    <location>
        <begin position="1"/>
        <end position="39"/>
    </location>
</feature>
<gene>
    <name evidence="6" type="ORF">MRS75_16125</name>
</gene>
<dbReference type="InterPro" id="IPR010827">
    <property type="entry name" value="BamA/TamA_POTRA"/>
</dbReference>
<keyword evidence="2" id="KW-0812">Transmembrane</keyword>
<evidence type="ECO:0000313" key="6">
    <source>
        <dbReference type="EMBL" id="MDI7923607.1"/>
    </source>
</evidence>
<dbReference type="InterPro" id="IPR039910">
    <property type="entry name" value="D15-like"/>
</dbReference>
<dbReference type="InterPro" id="IPR000184">
    <property type="entry name" value="Bac_surfAg_D15"/>
</dbReference>
<evidence type="ECO:0000259" key="5">
    <source>
        <dbReference type="PROSITE" id="PS51779"/>
    </source>
</evidence>
<comment type="caution">
    <text evidence="6">The sequence shown here is derived from an EMBL/GenBank/DDBJ whole genome shotgun (WGS) entry which is preliminary data.</text>
</comment>
<evidence type="ECO:0000256" key="1">
    <source>
        <dbReference type="ARBA" id="ARBA00004370"/>
    </source>
</evidence>
<dbReference type="InterPro" id="IPR034746">
    <property type="entry name" value="POTRA"/>
</dbReference>
<dbReference type="PROSITE" id="PS51779">
    <property type="entry name" value="POTRA"/>
    <property type="match status" value="1"/>
</dbReference>
<dbReference type="GO" id="GO:0019867">
    <property type="term" value="C:outer membrane"/>
    <property type="evidence" value="ECO:0007669"/>
    <property type="project" value="InterPro"/>
</dbReference>
<feature type="domain" description="POTRA" evidence="5">
    <location>
        <begin position="242"/>
        <end position="316"/>
    </location>
</feature>
<dbReference type="PANTHER" id="PTHR12815:SF42">
    <property type="entry name" value="BACTERIAL SURFACE ANTIGEN (D15) DOMAIN-CONTAINING PROTEIN"/>
    <property type="match status" value="1"/>
</dbReference>
<dbReference type="Proteomes" id="UP001161580">
    <property type="component" value="Unassembled WGS sequence"/>
</dbReference>
<comment type="subcellular location">
    <subcellularLocation>
        <location evidence="1">Membrane</location>
    </subcellularLocation>
</comment>
<keyword evidence="7" id="KW-1185">Reference proteome</keyword>
<dbReference type="Gene3D" id="2.40.160.50">
    <property type="entry name" value="membrane protein fhac: a member of the omp85/tpsb transporter family"/>
    <property type="match status" value="1"/>
</dbReference>
<evidence type="ECO:0000256" key="2">
    <source>
        <dbReference type="ARBA" id="ARBA00022452"/>
    </source>
</evidence>
<dbReference type="AlphaFoldDB" id="A0AAE3U3B1"/>
<reference evidence="6" key="1">
    <citation type="submission" date="2022-03" db="EMBL/GenBank/DDBJ databases">
        <title>Fererhizobium litorale gen. nov., sp. nov., isolated from sandy sediments of the Sea of Japan seashore.</title>
        <authorList>
            <person name="Romanenko L."/>
            <person name="Kurilenko V."/>
            <person name="Otstavnykh N."/>
            <person name="Svetashev V."/>
            <person name="Tekutyeva L."/>
            <person name="Isaeva M."/>
            <person name="Mikhailov V."/>
        </authorList>
    </citation>
    <scope>NUCLEOTIDE SEQUENCE</scope>
    <source>
        <strain evidence="6">KMM 9576</strain>
    </source>
</reference>
<feature type="chain" id="PRO_5042177313" evidence="4">
    <location>
        <begin position="40"/>
        <end position="643"/>
    </location>
</feature>
<sequence length="643" mass="68512">MRYQPTAPKNSKAYRRAGTAIIVAALAAASPLASQDANAFKLFGINFFGSEDDSDEDRVIDPVRYSITFEVNTGDKKLRSDLEEASHLVLDKESPVSGDLGVVIKARDDRDRLVATLYEKARYGGVVTITVDGTEIGQLPPLPEFDNSRPVPVVVRIDPGPVFTFGDVTLTGDATGFNPANYDLIRGKEAGSLLILRAGDKVVSDLKAQGRPLARLTARDAIADHKTNTVDVTIAAAGGPIAPLGPVAVTGQKAVNPDFIRYYSRLNEGKPYSPDELRKAGDRLRQLGVFSSVNIQQASALDGKGQIPLTIQVSEAKQRVLGLGAQVSTIDGLGVQGYWGHRNLFGQAESLRIEGSVSRIGEASTFSDLDYSAGILFAKPGAFFPAATFNAGLVAKTEHPDTYRAATISATAGLSYEITDWDTVSGGLDFTWADTEDAFGDHTYLTLSLPFEYIRDTRDDKLNPTEGYRATLATQPSYGFLNSVFFSSFEGSISGYKAFGAEDNVVLAAKLGLGSIVGASDLEEIPTTRRFYAGGGGSVRGYAYQEISPYDSAGEATGGSAYAVGSFEARIKVTDTIGVVPFIDAGSVTDEVYPDFSDIRVGTGVGLRYATPFGPLRLDFAVPLNRYPGGSSFGIYAGIGQAF</sequence>
<dbReference type="Gene3D" id="3.10.20.310">
    <property type="entry name" value="membrane protein fhac"/>
    <property type="match status" value="1"/>
</dbReference>
<keyword evidence="2" id="KW-1134">Transmembrane beta strand</keyword>
<keyword evidence="3" id="KW-0472">Membrane</keyword>